<dbReference type="Proteomes" id="UP000249061">
    <property type="component" value="Unassembled WGS sequence"/>
</dbReference>
<comment type="similarity">
    <text evidence="4">Belongs to the ABC transporter superfamily. Macrolide exporter (TC 3.A.1.122) family.</text>
</comment>
<keyword evidence="3 6" id="KW-0067">ATP-binding</keyword>
<dbReference type="GO" id="GO:0022857">
    <property type="term" value="F:transmembrane transporter activity"/>
    <property type="evidence" value="ECO:0007669"/>
    <property type="project" value="TreeGrafter"/>
</dbReference>
<sequence length="229" mass="24945">MIEVANVVKVYRRGKTEVRALNGVSLTVPRGQFLSVMGSSGSGKSTMLNLLGALDVPTSGILRIDGKEISRFPDDELSRFRRERLGFIFQFFNLLPTLTAVENVILPELLSGRSRDELEPKAKALLEQFGLKGRSSHRPDELSGGEMQRVAVARALLSEPALLLADEPTGNLDSKTGAEVLRLIREATRERNLTVVMVTHDPKAAEVGDRLVRLADGSIIGDESVRAAA</sequence>
<evidence type="ECO:0000256" key="2">
    <source>
        <dbReference type="ARBA" id="ARBA00022741"/>
    </source>
</evidence>
<dbReference type="InterPro" id="IPR003593">
    <property type="entry name" value="AAA+_ATPase"/>
</dbReference>
<dbReference type="GO" id="GO:0016887">
    <property type="term" value="F:ATP hydrolysis activity"/>
    <property type="evidence" value="ECO:0007669"/>
    <property type="project" value="InterPro"/>
</dbReference>
<accession>A0A2W5T2J6</accession>
<reference evidence="6 7" key="1">
    <citation type="submission" date="2017-08" db="EMBL/GenBank/DDBJ databases">
        <title>Infants hospitalized years apart are colonized by the same room-sourced microbial strains.</title>
        <authorList>
            <person name="Brooks B."/>
            <person name="Olm M.R."/>
            <person name="Firek B.A."/>
            <person name="Baker R."/>
            <person name="Thomas B.C."/>
            <person name="Morowitz M.J."/>
            <person name="Banfield J.F."/>
        </authorList>
    </citation>
    <scope>NUCLEOTIDE SEQUENCE [LARGE SCALE GENOMIC DNA]</scope>
    <source>
        <strain evidence="6">S2_003_000_R2_14</strain>
    </source>
</reference>
<dbReference type="FunFam" id="3.40.50.300:FF:000032">
    <property type="entry name" value="Export ABC transporter ATP-binding protein"/>
    <property type="match status" value="1"/>
</dbReference>
<dbReference type="GO" id="GO:0005886">
    <property type="term" value="C:plasma membrane"/>
    <property type="evidence" value="ECO:0007669"/>
    <property type="project" value="TreeGrafter"/>
</dbReference>
<dbReference type="InterPro" id="IPR027417">
    <property type="entry name" value="P-loop_NTPase"/>
</dbReference>
<dbReference type="CDD" id="cd03255">
    <property type="entry name" value="ABC_MJ0796_LolCDE_FtsE"/>
    <property type="match status" value="1"/>
</dbReference>
<dbReference type="SMART" id="SM00382">
    <property type="entry name" value="AAA"/>
    <property type="match status" value="1"/>
</dbReference>
<evidence type="ECO:0000313" key="6">
    <source>
        <dbReference type="EMBL" id="PZR08267.1"/>
    </source>
</evidence>
<dbReference type="PANTHER" id="PTHR24220">
    <property type="entry name" value="IMPORT ATP-BINDING PROTEIN"/>
    <property type="match status" value="1"/>
</dbReference>
<feature type="domain" description="ABC transporter" evidence="5">
    <location>
        <begin position="2"/>
        <end position="229"/>
    </location>
</feature>
<protein>
    <submittedName>
        <fullName evidence="6">ABC transporter ATP-binding protein</fullName>
    </submittedName>
</protein>
<evidence type="ECO:0000256" key="1">
    <source>
        <dbReference type="ARBA" id="ARBA00022448"/>
    </source>
</evidence>
<evidence type="ECO:0000256" key="4">
    <source>
        <dbReference type="ARBA" id="ARBA00038388"/>
    </source>
</evidence>
<dbReference type="EMBL" id="QFQP01000026">
    <property type="protein sequence ID" value="PZR08267.1"/>
    <property type="molecule type" value="Genomic_DNA"/>
</dbReference>
<dbReference type="SUPFAM" id="SSF52540">
    <property type="entry name" value="P-loop containing nucleoside triphosphate hydrolases"/>
    <property type="match status" value="1"/>
</dbReference>
<name>A0A2W5T2J6_9BACT</name>
<evidence type="ECO:0000313" key="7">
    <source>
        <dbReference type="Proteomes" id="UP000249061"/>
    </source>
</evidence>
<dbReference type="GO" id="GO:0098796">
    <property type="term" value="C:membrane protein complex"/>
    <property type="evidence" value="ECO:0007669"/>
    <property type="project" value="UniProtKB-ARBA"/>
</dbReference>
<proteinExistence type="inferred from homology"/>
<keyword evidence="1" id="KW-0813">Transport</keyword>
<dbReference type="Pfam" id="PF00005">
    <property type="entry name" value="ABC_tran"/>
    <property type="match status" value="1"/>
</dbReference>
<keyword evidence="2" id="KW-0547">Nucleotide-binding</keyword>
<dbReference type="InterPro" id="IPR017911">
    <property type="entry name" value="MacB-like_ATP-bd"/>
</dbReference>
<dbReference type="PROSITE" id="PS50893">
    <property type="entry name" value="ABC_TRANSPORTER_2"/>
    <property type="match status" value="1"/>
</dbReference>
<evidence type="ECO:0000256" key="3">
    <source>
        <dbReference type="ARBA" id="ARBA00022840"/>
    </source>
</evidence>
<comment type="caution">
    <text evidence="6">The sequence shown here is derived from an EMBL/GenBank/DDBJ whole genome shotgun (WGS) entry which is preliminary data.</text>
</comment>
<dbReference type="InterPro" id="IPR003439">
    <property type="entry name" value="ABC_transporter-like_ATP-bd"/>
</dbReference>
<dbReference type="InterPro" id="IPR017871">
    <property type="entry name" value="ABC_transporter-like_CS"/>
</dbReference>
<dbReference type="PROSITE" id="PS00211">
    <property type="entry name" value="ABC_TRANSPORTER_1"/>
    <property type="match status" value="1"/>
</dbReference>
<dbReference type="InterPro" id="IPR015854">
    <property type="entry name" value="ABC_transpr_LolD-like"/>
</dbReference>
<dbReference type="Gene3D" id="3.40.50.300">
    <property type="entry name" value="P-loop containing nucleotide triphosphate hydrolases"/>
    <property type="match status" value="1"/>
</dbReference>
<gene>
    <name evidence="6" type="ORF">DI536_25185</name>
</gene>
<dbReference type="AlphaFoldDB" id="A0A2W5T2J6"/>
<dbReference type="GO" id="GO:0005524">
    <property type="term" value="F:ATP binding"/>
    <property type="evidence" value="ECO:0007669"/>
    <property type="project" value="UniProtKB-KW"/>
</dbReference>
<evidence type="ECO:0000259" key="5">
    <source>
        <dbReference type="PROSITE" id="PS50893"/>
    </source>
</evidence>
<organism evidence="6 7">
    <name type="scientific">Archangium gephyra</name>
    <dbReference type="NCBI Taxonomy" id="48"/>
    <lineage>
        <taxon>Bacteria</taxon>
        <taxon>Pseudomonadati</taxon>
        <taxon>Myxococcota</taxon>
        <taxon>Myxococcia</taxon>
        <taxon>Myxococcales</taxon>
        <taxon>Cystobacterineae</taxon>
        <taxon>Archangiaceae</taxon>
        <taxon>Archangium</taxon>
    </lineage>
</organism>